<evidence type="ECO:0000313" key="11">
    <source>
        <dbReference type="Proteomes" id="UP000604341"/>
    </source>
</evidence>
<feature type="compositionally biased region" description="Low complexity" evidence="7">
    <location>
        <begin position="138"/>
        <end position="189"/>
    </location>
</feature>
<evidence type="ECO:0000259" key="9">
    <source>
        <dbReference type="PROSITE" id="PS51007"/>
    </source>
</evidence>
<keyword evidence="3 6" id="KW-0479">Metal-binding</keyword>
<feature type="compositionally biased region" description="Low complexity" evidence="7">
    <location>
        <begin position="80"/>
        <end position="125"/>
    </location>
</feature>
<feature type="domain" description="Cytochrome c" evidence="9">
    <location>
        <begin position="193"/>
        <end position="278"/>
    </location>
</feature>
<feature type="region of interest" description="Disordered" evidence="7">
    <location>
        <begin position="80"/>
        <end position="199"/>
    </location>
</feature>
<evidence type="ECO:0000256" key="1">
    <source>
        <dbReference type="ARBA" id="ARBA00022448"/>
    </source>
</evidence>
<keyword evidence="1" id="KW-0813">Transport</keyword>
<dbReference type="PANTHER" id="PTHR37823">
    <property type="entry name" value="CYTOCHROME C-553-LIKE"/>
    <property type="match status" value="1"/>
</dbReference>
<keyword evidence="8" id="KW-1133">Transmembrane helix</keyword>
<dbReference type="PROSITE" id="PS51007">
    <property type="entry name" value="CYTC"/>
    <property type="match status" value="1"/>
</dbReference>
<keyword evidence="5 6" id="KW-0408">Iron</keyword>
<keyword evidence="2 6" id="KW-0349">Heme</keyword>
<dbReference type="Pfam" id="PF00034">
    <property type="entry name" value="Cytochrom_C"/>
    <property type="match status" value="1"/>
</dbReference>
<keyword evidence="8" id="KW-0812">Transmembrane</keyword>
<evidence type="ECO:0000256" key="5">
    <source>
        <dbReference type="ARBA" id="ARBA00023004"/>
    </source>
</evidence>
<protein>
    <recommendedName>
        <fullName evidence="9">Cytochrome c domain-containing protein</fullName>
    </recommendedName>
</protein>
<dbReference type="EMBL" id="BMPE01000035">
    <property type="protein sequence ID" value="GGL19921.1"/>
    <property type="molecule type" value="Genomic_DNA"/>
</dbReference>
<dbReference type="InterPro" id="IPR051811">
    <property type="entry name" value="Cytochrome_c550/c551-like"/>
</dbReference>
<keyword evidence="4" id="KW-0249">Electron transport</keyword>
<dbReference type="InterPro" id="IPR036909">
    <property type="entry name" value="Cyt_c-like_dom_sf"/>
</dbReference>
<keyword evidence="8" id="KW-0472">Membrane</keyword>
<evidence type="ECO:0000256" key="7">
    <source>
        <dbReference type="SAM" id="MobiDB-lite"/>
    </source>
</evidence>
<name>A0ABQ2FRK2_9DEIO</name>
<sequence length="278" mass="27819">MRDGISARLTGRYAPRMNAPQSTPARRDPQRPDPQPGEAAVTRRRQWVRGSVASWGLGATLGVILGVGLLIATPKLMGKPAEATPASTAPANTNENGAASGMASSGQGSSDSTSNMTTSTQNSNTVQGSGEQGSTPNSGGASSDSTASTDTQGDSAGSTTGSMSGETTTPAEGASSTAGETAAAQSGSSDAPGNPEAGQTIFAGNCAGCHGANGQGQVGPSLVTADGPKSWTLAQFTTTLRDGKTPDRQLGNLMPRFGEAQISDTQVADLQAYIKTLN</sequence>
<evidence type="ECO:0000256" key="3">
    <source>
        <dbReference type="ARBA" id="ARBA00022723"/>
    </source>
</evidence>
<dbReference type="Proteomes" id="UP000604341">
    <property type="component" value="Unassembled WGS sequence"/>
</dbReference>
<organism evidence="10 11">
    <name type="scientific">Deinococcus radiotolerans</name>
    <dbReference type="NCBI Taxonomy" id="1309407"/>
    <lineage>
        <taxon>Bacteria</taxon>
        <taxon>Thermotogati</taxon>
        <taxon>Deinococcota</taxon>
        <taxon>Deinococci</taxon>
        <taxon>Deinococcales</taxon>
        <taxon>Deinococcaceae</taxon>
        <taxon>Deinococcus</taxon>
    </lineage>
</organism>
<keyword evidence="11" id="KW-1185">Reference proteome</keyword>
<evidence type="ECO:0000256" key="4">
    <source>
        <dbReference type="ARBA" id="ARBA00022982"/>
    </source>
</evidence>
<feature type="compositionally biased region" description="Polar residues" evidence="7">
    <location>
        <begin position="126"/>
        <end position="137"/>
    </location>
</feature>
<proteinExistence type="predicted"/>
<feature type="region of interest" description="Disordered" evidence="7">
    <location>
        <begin position="1"/>
        <end position="44"/>
    </location>
</feature>
<evidence type="ECO:0000256" key="8">
    <source>
        <dbReference type="SAM" id="Phobius"/>
    </source>
</evidence>
<evidence type="ECO:0000256" key="2">
    <source>
        <dbReference type="ARBA" id="ARBA00022617"/>
    </source>
</evidence>
<gene>
    <name evidence="10" type="ORF">GCM10010844_43520</name>
</gene>
<reference evidence="11" key="1">
    <citation type="journal article" date="2019" name="Int. J. Syst. Evol. Microbiol.">
        <title>The Global Catalogue of Microorganisms (GCM) 10K type strain sequencing project: providing services to taxonomists for standard genome sequencing and annotation.</title>
        <authorList>
            <consortium name="The Broad Institute Genomics Platform"/>
            <consortium name="The Broad Institute Genome Sequencing Center for Infectious Disease"/>
            <person name="Wu L."/>
            <person name="Ma J."/>
        </authorList>
    </citation>
    <scope>NUCLEOTIDE SEQUENCE [LARGE SCALE GENOMIC DNA]</scope>
    <source>
        <strain evidence="11">JCM 19173</strain>
    </source>
</reference>
<dbReference type="PANTHER" id="PTHR37823:SF1">
    <property type="entry name" value="CYTOCHROME C-553-LIKE"/>
    <property type="match status" value="1"/>
</dbReference>
<dbReference type="InterPro" id="IPR009056">
    <property type="entry name" value="Cyt_c-like_dom"/>
</dbReference>
<dbReference type="SUPFAM" id="SSF46626">
    <property type="entry name" value="Cytochrome c"/>
    <property type="match status" value="1"/>
</dbReference>
<accession>A0ABQ2FRK2</accession>
<evidence type="ECO:0000313" key="10">
    <source>
        <dbReference type="EMBL" id="GGL19921.1"/>
    </source>
</evidence>
<evidence type="ECO:0000256" key="6">
    <source>
        <dbReference type="PROSITE-ProRule" id="PRU00433"/>
    </source>
</evidence>
<comment type="caution">
    <text evidence="10">The sequence shown here is derived from an EMBL/GenBank/DDBJ whole genome shotgun (WGS) entry which is preliminary data.</text>
</comment>
<dbReference type="Gene3D" id="1.10.760.10">
    <property type="entry name" value="Cytochrome c-like domain"/>
    <property type="match status" value="1"/>
</dbReference>
<feature type="transmembrane region" description="Helical" evidence="8">
    <location>
        <begin position="52"/>
        <end position="72"/>
    </location>
</feature>